<dbReference type="Pfam" id="PF01476">
    <property type="entry name" value="LysM"/>
    <property type="match status" value="1"/>
</dbReference>
<dbReference type="EMBL" id="LAZR01032341">
    <property type="protein sequence ID" value="KKL51165.1"/>
    <property type="molecule type" value="Genomic_DNA"/>
</dbReference>
<evidence type="ECO:0000313" key="2">
    <source>
        <dbReference type="EMBL" id="KKL51165.1"/>
    </source>
</evidence>
<protein>
    <recommendedName>
        <fullName evidence="1">LysM domain-containing protein</fullName>
    </recommendedName>
</protein>
<sequence length="198" mass="21676">MARYTFKIRDFAISAAHRYEIPVSVLLGVWKVESAFDPLALGDLNKDGAPYSFGLGQLHVKGAGHGFHPRKLLLPEFNADVSARYLAGCYAAFEGNDRLAVSAYNQGIAGAKERGEKVNKAYVDAVFAAAQEFAELDAADAPKPEPRTYTVKGGDNLWKIASRFYGDGRQWQRIYDANVDVIGPDPDLIQPGQVLMIP</sequence>
<dbReference type="Gene3D" id="3.10.350.10">
    <property type="entry name" value="LysM domain"/>
    <property type="match status" value="1"/>
</dbReference>
<name>A0A0F9F1N0_9ZZZZ</name>
<evidence type="ECO:0000259" key="1">
    <source>
        <dbReference type="PROSITE" id="PS51782"/>
    </source>
</evidence>
<dbReference type="InterPro" id="IPR052196">
    <property type="entry name" value="Bact_Kbp"/>
</dbReference>
<dbReference type="SMART" id="SM00257">
    <property type="entry name" value="LysM"/>
    <property type="match status" value="1"/>
</dbReference>
<dbReference type="Gene3D" id="1.10.530.10">
    <property type="match status" value="1"/>
</dbReference>
<comment type="caution">
    <text evidence="2">The sequence shown here is derived from an EMBL/GenBank/DDBJ whole genome shotgun (WGS) entry which is preliminary data.</text>
</comment>
<dbReference type="SUPFAM" id="SSF54106">
    <property type="entry name" value="LysM domain"/>
    <property type="match status" value="1"/>
</dbReference>
<dbReference type="InterPro" id="IPR008258">
    <property type="entry name" value="Transglycosylase_SLT_dom_1"/>
</dbReference>
<dbReference type="AlphaFoldDB" id="A0A0F9F1N0"/>
<dbReference type="PANTHER" id="PTHR34700">
    <property type="entry name" value="POTASSIUM BINDING PROTEIN KBP"/>
    <property type="match status" value="1"/>
</dbReference>
<dbReference type="InterPro" id="IPR036779">
    <property type="entry name" value="LysM_dom_sf"/>
</dbReference>
<organism evidence="2">
    <name type="scientific">marine sediment metagenome</name>
    <dbReference type="NCBI Taxonomy" id="412755"/>
    <lineage>
        <taxon>unclassified sequences</taxon>
        <taxon>metagenomes</taxon>
        <taxon>ecological metagenomes</taxon>
    </lineage>
</organism>
<dbReference type="InterPro" id="IPR023346">
    <property type="entry name" value="Lysozyme-like_dom_sf"/>
</dbReference>
<dbReference type="Pfam" id="PF01464">
    <property type="entry name" value="SLT"/>
    <property type="match status" value="1"/>
</dbReference>
<feature type="domain" description="LysM" evidence="1">
    <location>
        <begin position="147"/>
        <end position="197"/>
    </location>
</feature>
<dbReference type="InterPro" id="IPR018392">
    <property type="entry name" value="LysM"/>
</dbReference>
<dbReference type="PROSITE" id="PS51782">
    <property type="entry name" value="LYSM"/>
    <property type="match status" value="1"/>
</dbReference>
<dbReference type="SUPFAM" id="SSF53955">
    <property type="entry name" value="Lysozyme-like"/>
    <property type="match status" value="1"/>
</dbReference>
<gene>
    <name evidence="2" type="ORF">LCGC14_2298240</name>
</gene>
<reference evidence="2" key="1">
    <citation type="journal article" date="2015" name="Nature">
        <title>Complex archaea that bridge the gap between prokaryotes and eukaryotes.</title>
        <authorList>
            <person name="Spang A."/>
            <person name="Saw J.H."/>
            <person name="Jorgensen S.L."/>
            <person name="Zaremba-Niedzwiedzka K."/>
            <person name="Martijn J."/>
            <person name="Lind A.E."/>
            <person name="van Eijk R."/>
            <person name="Schleper C."/>
            <person name="Guy L."/>
            <person name="Ettema T.J."/>
        </authorList>
    </citation>
    <scope>NUCLEOTIDE SEQUENCE</scope>
</reference>
<accession>A0A0F9F1N0</accession>
<dbReference type="CDD" id="cd00118">
    <property type="entry name" value="LysM"/>
    <property type="match status" value="1"/>
</dbReference>
<dbReference type="PANTHER" id="PTHR34700:SF4">
    <property type="entry name" value="PHAGE-LIKE ELEMENT PBSX PROTEIN XKDP"/>
    <property type="match status" value="1"/>
</dbReference>
<proteinExistence type="predicted"/>